<evidence type="ECO:0000313" key="3">
    <source>
        <dbReference type="Proteomes" id="UP000054107"/>
    </source>
</evidence>
<keyword evidence="3" id="KW-1185">Reference proteome</keyword>
<dbReference type="OrthoDB" id="18529at2759"/>
<dbReference type="InterPro" id="IPR040922">
    <property type="entry name" value="Ribosomal_mL59_dom"/>
</dbReference>
<protein>
    <recommendedName>
        <fullName evidence="1">Large ribosomal subunit protein mL59 domain-containing protein</fullName>
    </recommendedName>
</protein>
<reference evidence="2 3" key="1">
    <citation type="submission" date="2014-09" db="EMBL/GenBank/DDBJ databases">
        <authorList>
            <person name="Ellenberger Sabrina"/>
        </authorList>
    </citation>
    <scope>NUCLEOTIDE SEQUENCE [LARGE SCALE GENOMIC DNA]</scope>
    <source>
        <strain evidence="2 3">CBS 412.66</strain>
    </source>
</reference>
<evidence type="ECO:0000313" key="2">
    <source>
        <dbReference type="EMBL" id="CEP16067.1"/>
    </source>
</evidence>
<proteinExistence type="predicted"/>
<feature type="domain" description="Large ribosomal subunit protein mL59" evidence="1">
    <location>
        <begin position="30"/>
        <end position="115"/>
    </location>
</feature>
<organism evidence="2 3">
    <name type="scientific">Parasitella parasitica</name>
    <dbReference type="NCBI Taxonomy" id="35722"/>
    <lineage>
        <taxon>Eukaryota</taxon>
        <taxon>Fungi</taxon>
        <taxon>Fungi incertae sedis</taxon>
        <taxon>Mucoromycota</taxon>
        <taxon>Mucoromycotina</taxon>
        <taxon>Mucoromycetes</taxon>
        <taxon>Mucorales</taxon>
        <taxon>Mucorineae</taxon>
        <taxon>Mucoraceae</taxon>
        <taxon>Parasitella</taxon>
    </lineage>
</organism>
<gene>
    <name evidence="2" type="primary">PARPA_10322.1 scaffold 40090</name>
</gene>
<dbReference type="EMBL" id="LN732835">
    <property type="protein sequence ID" value="CEP16067.1"/>
    <property type="molecule type" value="Genomic_DNA"/>
</dbReference>
<accession>A0A0B7NL60</accession>
<dbReference type="Pfam" id="PF18126">
    <property type="entry name" value="Mitoc_mL59"/>
    <property type="match status" value="1"/>
</dbReference>
<evidence type="ECO:0000259" key="1">
    <source>
        <dbReference type="Pfam" id="PF18126"/>
    </source>
</evidence>
<sequence length="130" mass="15038">MATYRNFSLKFLSKLNNTKLVEADVKSQLVFNEAKGKSFWRPAQISKRTQNDLRKACLQCGIEPASIGLAAPAPHKPLKYKPNKLEKHERMRAERQANIQRNLEKMPQTIQAWKEDKLKELAKQKTSMPF</sequence>
<name>A0A0B7NL60_9FUNG</name>
<dbReference type="AlphaFoldDB" id="A0A0B7NL60"/>
<dbReference type="Proteomes" id="UP000054107">
    <property type="component" value="Unassembled WGS sequence"/>
</dbReference>